<dbReference type="HAMAP" id="MF_00316">
    <property type="entry name" value="MobA"/>
    <property type="match status" value="1"/>
</dbReference>
<keyword evidence="7 8" id="KW-0501">Molybdenum cofactor biosynthesis</keyword>
<evidence type="ECO:0000256" key="1">
    <source>
        <dbReference type="ARBA" id="ARBA00022490"/>
    </source>
</evidence>
<dbReference type="OrthoDB" id="9788394at2"/>
<comment type="similarity">
    <text evidence="8">Belongs to the MobA family.</text>
</comment>
<dbReference type="SUPFAM" id="SSF53448">
    <property type="entry name" value="Nucleotide-diphospho-sugar transferases"/>
    <property type="match status" value="1"/>
</dbReference>
<keyword evidence="2 8" id="KW-0808">Transferase</keyword>
<accession>A0A1E2RUX9</accession>
<feature type="domain" description="MobA-like NTP transferase" evidence="9">
    <location>
        <begin position="10"/>
        <end position="164"/>
    </location>
</feature>
<dbReference type="Pfam" id="PF12804">
    <property type="entry name" value="NTP_transf_3"/>
    <property type="match status" value="1"/>
</dbReference>
<comment type="function">
    <text evidence="8">Transfers a GMP moiety from GTP to Mo-molybdopterin (Mo-MPT) cofactor (Moco or molybdenum cofactor) to form Mo-molybdopterin guanine dinucleotide (Mo-MGD) cofactor.</text>
</comment>
<dbReference type="CDD" id="cd02503">
    <property type="entry name" value="MobA"/>
    <property type="match status" value="1"/>
</dbReference>
<dbReference type="NCBIfam" id="TIGR02665">
    <property type="entry name" value="molyb_mobA"/>
    <property type="match status" value="1"/>
</dbReference>
<feature type="binding site" evidence="8">
    <location>
        <position position="71"/>
    </location>
    <ligand>
        <name>GTP</name>
        <dbReference type="ChEBI" id="CHEBI:37565"/>
    </ligand>
</feature>
<comment type="subcellular location">
    <subcellularLocation>
        <location evidence="8">Cytoplasm</location>
    </subcellularLocation>
</comment>
<dbReference type="Proteomes" id="UP000095087">
    <property type="component" value="Unassembled WGS sequence"/>
</dbReference>
<feature type="binding site" evidence="8">
    <location>
        <position position="25"/>
    </location>
    <ligand>
        <name>GTP</name>
        <dbReference type="ChEBI" id="CHEBI:37565"/>
    </ligand>
</feature>
<dbReference type="PANTHER" id="PTHR19136">
    <property type="entry name" value="MOLYBDENUM COFACTOR GUANYLYLTRANSFERASE"/>
    <property type="match status" value="1"/>
</dbReference>
<feature type="binding site" evidence="8">
    <location>
        <begin position="13"/>
        <end position="15"/>
    </location>
    <ligand>
        <name>GTP</name>
        <dbReference type="ChEBI" id="CHEBI:37565"/>
    </ligand>
</feature>
<comment type="catalytic activity">
    <reaction evidence="8">
        <text>Mo-molybdopterin + GTP + H(+) = Mo-molybdopterin guanine dinucleotide + diphosphate</text>
        <dbReference type="Rhea" id="RHEA:34243"/>
        <dbReference type="ChEBI" id="CHEBI:15378"/>
        <dbReference type="ChEBI" id="CHEBI:33019"/>
        <dbReference type="ChEBI" id="CHEBI:37565"/>
        <dbReference type="ChEBI" id="CHEBI:71302"/>
        <dbReference type="ChEBI" id="CHEBI:71310"/>
        <dbReference type="EC" id="2.7.7.77"/>
    </reaction>
</comment>
<keyword evidence="3 8" id="KW-0479">Metal-binding</keyword>
<comment type="domain">
    <text evidence="8">The N-terminal domain determines nucleotide recognition and specific binding, while the C-terminal domain determines the specific binding to the target protein.</text>
</comment>
<dbReference type="InterPro" id="IPR029044">
    <property type="entry name" value="Nucleotide-diphossugar_trans"/>
</dbReference>
<keyword evidence="5 8" id="KW-0460">Magnesium</keyword>
<feature type="binding site" evidence="8">
    <location>
        <position position="53"/>
    </location>
    <ligand>
        <name>GTP</name>
        <dbReference type="ChEBI" id="CHEBI:37565"/>
    </ligand>
</feature>
<comment type="cofactor">
    <cofactor evidence="8">
        <name>Mg(2+)</name>
        <dbReference type="ChEBI" id="CHEBI:18420"/>
    </cofactor>
</comment>
<sequence length="208" mass="22083">MSFSGHPAAGLLLAGGRSSRFGADKSFATLDGAQLVDRAIARLKPQVARLAINSNGDPAGFAGTGLPVIADPIAGYAGPLAGVLAGLIWLRKTSPEIPALVTAAVDTPFFPETLVETMLSQSRGRSLVMAASESGTHPTFALWPAGLETELADYLERGGRKLHDWMARQEAAICFFPAVEIKGELVDPFFNINRPDQREAAEALLQRD</sequence>
<dbReference type="RefSeq" id="WP_069096266.1">
    <property type="nucleotide sequence ID" value="NZ_MASI01000012.1"/>
</dbReference>
<keyword evidence="1 8" id="KW-0963">Cytoplasm</keyword>
<dbReference type="PANTHER" id="PTHR19136:SF81">
    <property type="entry name" value="MOLYBDENUM COFACTOR GUANYLYLTRANSFERASE"/>
    <property type="match status" value="1"/>
</dbReference>
<comment type="caution">
    <text evidence="10">The sequence shown here is derived from an EMBL/GenBank/DDBJ whole genome shotgun (WGS) entry which is preliminary data.</text>
</comment>
<evidence type="ECO:0000256" key="8">
    <source>
        <dbReference type="HAMAP-Rule" id="MF_00316"/>
    </source>
</evidence>
<dbReference type="PATRIC" id="fig|1177755.3.peg.3183"/>
<dbReference type="InterPro" id="IPR013482">
    <property type="entry name" value="Molybde_CF_guanTrfase"/>
</dbReference>
<dbReference type="EMBL" id="MASI01000012">
    <property type="protein sequence ID" value="ODA66011.1"/>
    <property type="molecule type" value="Genomic_DNA"/>
</dbReference>
<dbReference type="InterPro" id="IPR025877">
    <property type="entry name" value="MobA-like_NTP_Trfase"/>
</dbReference>
<keyword evidence="11" id="KW-1185">Reference proteome</keyword>
<evidence type="ECO:0000256" key="3">
    <source>
        <dbReference type="ARBA" id="ARBA00022723"/>
    </source>
</evidence>
<keyword evidence="4 8" id="KW-0547">Nucleotide-binding</keyword>
<dbReference type="STRING" id="1177755.A7A08_03155"/>
<gene>
    <name evidence="8" type="primary">mobA</name>
    <name evidence="10" type="ORF">A7A08_03155</name>
</gene>
<evidence type="ECO:0000256" key="2">
    <source>
        <dbReference type="ARBA" id="ARBA00022679"/>
    </source>
</evidence>
<proteinExistence type="inferred from homology"/>
<evidence type="ECO:0000259" key="9">
    <source>
        <dbReference type="Pfam" id="PF12804"/>
    </source>
</evidence>
<organism evidence="10 11">
    <name type="scientific">Methyloligella halotolerans</name>
    <dbReference type="NCBI Taxonomy" id="1177755"/>
    <lineage>
        <taxon>Bacteria</taxon>
        <taxon>Pseudomonadati</taxon>
        <taxon>Pseudomonadota</taxon>
        <taxon>Alphaproteobacteria</taxon>
        <taxon>Hyphomicrobiales</taxon>
        <taxon>Hyphomicrobiaceae</taxon>
        <taxon>Methyloligella</taxon>
    </lineage>
</organism>
<feature type="binding site" evidence="8">
    <location>
        <position position="106"/>
    </location>
    <ligand>
        <name>GTP</name>
        <dbReference type="ChEBI" id="CHEBI:37565"/>
    </ligand>
</feature>
<protein>
    <recommendedName>
        <fullName evidence="8">Molybdenum cofactor guanylyltransferase</fullName>
        <shortName evidence="8">MoCo guanylyltransferase</shortName>
        <ecNumber evidence="8">2.7.7.77</ecNumber>
    </recommendedName>
    <alternativeName>
        <fullName evidence="8">GTP:molybdopterin guanylyltransferase</fullName>
    </alternativeName>
    <alternativeName>
        <fullName evidence="8">Mo-MPT guanylyltransferase</fullName>
    </alternativeName>
    <alternativeName>
        <fullName evidence="8">Molybdopterin guanylyltransferase</fullName>
    </alternativeName>
    <alternativeName>
        <fullName evidence="8">Molybdopterin-guanine dinucleotide synthase</fullName>
        <shortName evidence="8">MGD synthase</shortName>
    </alternativeName>
</protein>
<evidence type="ECO:0000313" key="10">
    <source>
        <dbReference type="EMBL" id="ODA66011.1"/>
    </source>
</evidence>
<dbReference type="Gene3D" id="3.90.550.10">
    <property type="entry name" value="Spore Coat Polysaccharide Biosynthesis Protein SpsA, Chain A"/>
    <property type="match status" value="1"/>
</dbReference>
<feature type="binding site" evidence="8">
    <location>
        <position position="106"/>
    </location>
    <ligand>
        <name>Mg(2+)</name>
        <dbReference type="ChEBI" id="CHEBI:18420"/>
    </ligand>
</feature>
<dbReference type="AlphaFoldDB" id="A0A1E2RUX9"/>
<dbReference type="GO" id="GO:0005737">
    <property type="term" value="C:cytoplasm"/>
    <property type="evidence" value="ECO:0007669"/>
    <property type="project" value="UniProtKB-SubCell"/>
</dbReference>
<evidence type="ECO:0000256" key="4">
    <source>
        <dbReference type="ARBA" id="ARBA00022741"/>
    </source>
</evidence>
<dbReference type="EC" id="2.7.7.77" evidence="8"/>
<evidence type="ECO:0000313" key="11">
    <source>
        <dbReference type="Proteomes" id="UP000095087"/>
    </source>
</evidence>
<reference evidence="10 11" key="1">
    <citation type="submission" date="2016-07" db="EMBL/GenBank/DDBJ databases">
        <title>Draft genome sequence of Methyloligella halotolerans C2T (VKM B-2706T=CCUG 61687T=DSM 25045T), a halotolerant polyhydroxybutyrate accumulating methylotroph.</title>
        <authorList>
            <person name="Vasilenko O.V."/>
            <person name="Doronina N.V."/>
            <person name="Poroshina M.N."/>
            <person name="Tarlachkov S.V."/>
            <person name="Trotsenko Y.A."/>
        </authorList>
    </citation>
    <scope>NUCLEOTIDE SEQUENCE [LARGE SCALE GENOMIC DNA]</scope>
    <source>
        <strain evidence="10 11">VKM B-2706</strain>
    </source>
</reference>
<comment type="subunit">
    <text evidence="8">Monomer.</text>
</comment>
<evidence type="ECO:0000256" key="7">
    <source>
        <dbReference type="ARBA" id="ARBA00023150"/>
    </source>
</evidence>
<name>A0A1E2RUX9_9HYPH</name>
<dbReference type="GO" id="GO:0061603">
    <property type="term" value="F:molybdenum cofactor guanylyltransferase activity"/>
    <property type="evidence" value="ECO:0007669"/>
    <property type="project" value="UniProtKB-EC"/>
</dbReference>
<keyword evidence="6 8" id="KW-0342">GTP-binding</keyword>
<evidence type="ECO:0000256" key="5">
    <source>
        <dbReference type="ARBA" id="ARBA00022842"/>
    </source>
</evidence>
<dbReference type="GO" id="GO:0046872">
    <property type="term" value="F:metal ion binding"/>
    <property type="evidence" value="ECO:0007669"/>
    <property type="project" value="UniProtKB-KW"/>
</dbReference>
<dbReference type="GO" id="GO:0005525">
    <property type="term" value="F:GTP binding"/>
    <property type="evidence" value="ECO:0007669"/>
    <property type="project" value="UniProtKB-UniRule"/>
</dbReference>
<keyword evidence="10" id="KW-0548">Nucleotidyltransferase</keyword>
<evidence type="ECO:0000256" key="6">
    <source>
        <dbReference type="ARBA" id="ARBA00023134"/>
    </source>
</evidence>
<dbReference type="GO" id="GO:1902758">
    <property type="term" value="P:bis(molybdopterin guanine dinucleotide)molybdenum biosynthetic process"/>
    <property type="evidence" value="ECO:0007669"/>
    <property type="project" value="TreeGrafter"/>
</dbReference>